<evidence type="ECO:0000313" key="2">
    <source>
        <dbReference type="Proteomes" id="UP000684084"/>
    </source>
</evidence>
<dbReference type="EMBL" id="CAGKOT010000001">
    <property type="protein sequence ID" value="CAB5296472.1"/>
    <property type="molecule type" value="Genomic_DNA"/>
</dbReference>
<proteinExistence type="predicted"/>
<evidence type="ECO:0008006" key="3">
    <source>
        <dbReference type="Google" id="ProtNLM"/>
    </source>
</evidence>
<dbReference type="PANTHER" id="PTHR31511">
    <property type="entry name" value="PROTEIN CBG23764"/>
    <property type="match status" value="1"/>
</dbReference>
<protein>
    <recommendedName>
        <fullName evidence="3">DNA-directed DNA polymerase</fullName>
    </recommendedName>
</protein>
<dbReference type="Proteomes" id="UP000684084">
    <property type="component" value="Unassembled WGS sequence"/>
</dbReference>
<dbReference type="OrthoDB" id="2374255at2759"/>
<dbReference type="AlphaFoldDB" id="A0A915YNB0"/>
<gene>
    <name evidence="1" type="ORF">CHRIB12_LOCUS503</name>
</gene>
<organism evidence="1 2">
    <name type="scientific">Rhizophagus irregularis</name>
    <dbReference type="NCBI Taxonomy" id="588596"/>
    <lineage>
        <taxon>Eukaryota</taxon>
        <taxon>Fungi</taxon>
        <taxon>Fungi incertae sedis</taxon>
        <taxon>Mucoromycota</taxon>
        <taxon>Glomeromycotina</taxon>
        <taxon>Glomeromycetes</taxon>
        <taxon>Glomerales</taxon>
        <taxon>Glomeraceae</taxon>
        <taxon>Rhizophagus</taxon>
    </lineage>
</organism>
<comment type="caution">
    <text evidence="1">The sequence shown here is derived from an EMBL/GenBank/DDBJ whole genome shotgun (WGS) entry which is preliminary data.</text>
</comment>
<name>A0A915YNB0_9GLOM</name>
<evidence type="ECO:0000313" key="1">
    <source>
        <dbReference type="EMBL" id="CAB5296472.1"/>
    </source>
</evidence>
<reference evidence="1" key="1">
    <citation type="submission" date="2020-05" db="EMBL/GenBank/DDBJ databases">
        <authorList>
            <person name="Rincon C."/>
            <person name="Sanders R I."/>
            <person name="Robbins C."/>
            <person name="Chaturvedi A."/>
        </authorList>
    </citation>
    <scope>NUCLEOTIDE SEQUENCE</scope>
    <source>
        <strain evidence="1">CHB12</strain>
    </source>
</reference>
<accession>A0A915YNB0</accession>
<sequence>MDSSLNYEVVSHDLYRGPNALEKFVDRIEEELINIQADLSAPAEMIMVPGDLKTYNKATECWICKKPFIKPSQEALQKFEEAKHRLLEVNEWEASMGEDHPEKKKIQKEYREALSALNRKVKDHDHINGKYRGSAHDTCNKKLRIGFFKTKVPLICHNFRGYDSHPLMKVVSKFTADKLNCIPENIGKYKAMDVGQLRFLDSFQHMGMGLDKLVIR</sequence>
<dbReference type="PANTHER" id="PTHR31511:SF12">
    <property type="entry name" value="RHO TERMINATION FACTOR N-TERMINAL DOMAIN-CONTAINING PROTEIN"/>
    <property type="match status" value="1"/>
</dbReference>